<evidence type="ECO:0000313" key="3">
    <source>
        <dbReference type="Proteomes" id="UP000004933"/>
    </source>
</evidence>
<keyword evidence="1" id="KW-0812">Transmembrane</keyword>
<comment type="caution">
    <text evidence="2">The sequence shown here is derived from an EMBL/GenBank/DDBJ whole genome shotgun (WGS) entry which is preliminary data.</text>
</comment>
<accession>A0ABC9P2X4</accession>
<dbReference type="EMBL" id="AEBE01000120">
    <property type="protein sequence ID" value="EFU89316.1"/>
    <property type="molecule type" value="Genomic_DNA"/>
</dbReference>
<feature type="transmembrane region" description="Helical" evidence="1">
    <location>
        <begin position="30"/>
        <end position="48"/>
    </location>
</feature>
<reference evidence="2 3" key="1">
    <citation type="submission" date="2010-09" db="EMBL/GenBank/DDBJ databases">
        <authorList>
            <person name="Weinstock G."/>
            <person name="Sodergren E."/>
            <person name="Clifton S."/>
            <person name="Fulton L."/>
            <person name="Fulton B."/>
            <person name="Courtney L."/>
            <person name="Fronick C."/>
            <person name="Harrison M."/>
            <person name="Strong C."/>
            <person name="Farmer C."/>
            <person name="Delahaunty K."/>
            <person name="Markovic C."/>
            <person name="Hall O."/>
            <person name="Minx P."/>
            <person name="Tomlinson C."/>
            <person name="Mitreva M."/>
            <person name="Hou S."/>
            <person name="Chen J."/>
            <person name="Wollam A."/>
            <person name="Pepin K.H."/>
            <person name="Johnson M."/>
            <person name="Bhonagiri V."/>
            <person name="Zhang X."/>
            <person name="Suruliraj S."/>
            <person name="Warren W."/>
            <person name="Chinwalla A."/>
            <person name="Mardis E.R."/>
            <person name="Wilson R.K."/>
        </authorList>
    </citation>
    <scope>NUCLEOTIDE SEQUENCE [LARGE SCALE GENOMIC DNA]</scope>
    <source>
        <strain evidence="2 3">TX0630</strain>
    </source>
</reference>
<evidence type="ECO:0000256" key="1">
    <source>
        <dbReference type="SAM" id="Phobius"/>
    </source>
</evidence>
<dbReference type="Proteomes" id="UP000004933">
    <property type="component" value="Unassembled WGS sequence"/>
</dbReference>
<protein>
    <submittedName>
        <fullName evidence="2">Uncharacterized protein</fullName>
    </submittedName>
</protein>
<keyword evidence="1" id="KW-1133">Transmembrane helix</keyword>
<keyword evidence="1" id="KW-0472">Membrane</keyword>
<name>A0ABC9P2X4_ENTFL</name>
<proteinExistence type="predicted"/>
<sequence length="57" mass="6381">MNQKYITVLLCLLFLLVAMTIFVKPVAIKAILAIATVIFSGYFYSSYLSSVSMKVKK</sequence>
<dbReference type="AlphaFoldDB" id="A0ABC9P2X4"/>
<gene>
    <name evidence="2" type="ORF">HMPREF9511_02762</name>
</gene>
<evidence type="ECO:0000313" key="2">
    <source>
        <dbReference type="EMBL" id="EFU89316.1"/>
    </source>
</evidence>
<organism evidence="2 3">
    <name type="scientific">Enterococcus faecalis TX0630</name>
    <dbReference type="NCBI Taxonomy" id="749508"/>
    <lineage>
        <taxon>Bacteria</taxon>
        <taxon>Bacillati</taxon>
        <taxon>Bacillota</taxon>
        <taxon>Bacilli</taxon>
        <taxon>Lactobacillales</taxon>
        <taxon>Enterococcaceae</taxon>
        <taxon>Enterococcus</taxon>
    </lineage>
</organism>